<organism evidence="5 6">
    <name type="scientific">Oldenlandia corymbosa var. corymbosa</name>
    <dbReference type="NCBI Taxonomy" id="529605"/>
    <lineage>
        <taxon>Eukaryota</taxon>
        <taxon>Viridiplantae</taxon>
        <taxon>Streptophyta</taxon>
        <taxon>Embryophyta</taxon>
        <taxon>Tracheophyta</taxon>
        <taxon>Spermatophyta</taxon>
        <taxon>Magnoliopsida</taxon>
        <taxon>eudicotyledons</taxon>
        <taxon>Gunneridae</taxon>
        <taxon>Pentapetalae</taxon>
        <taxon>asterids</taxon>
        <taxon>lamiids</taxon>
        <taxon>Gentianales</taxon>
        <taxon>Rubiaceae</taxon>
        <taxon>Rubioideae</taxon>
        <taxon>Spermacoceae</taxon>
        <taxon>Hedyotis-Oldenlandia complex</taxon>
        <taxon>Oldenlandia</taxon>
    </lineage>
</organism>
<feature type="short sequence motif" description="VHIID" evidence="3">
    <location>
        <begin position="314"/>
        <end position="318"/>
    </location>
</feature>
<evidence type="ECO:0000256" key="1">
    <source>
        <dbReference type="ARBA" id="ARBA00023015"/>
    </source>
</evidence>
<reference evidence="5" key="1">
    <citation type="submission" date="2023-03" db="EMBL/GenBank/DDBJ databases">
        <authorList>
            <person name="Julca I."/>
        </authorList>
    </citation>
    <scope>NUCLEOTIDE SEQUENCE</scope>
</reference>
<evidence type="ECO:0000313" key="6">
    <source>
        <dbReference type="Proteomes" id="UP001161247"/>
    </source>
</evidence>
<feature type="compositionally biased region" description="Acidic residues" evidence="4">
    <location>
        <begin position="83"/>
        <end position="94"/>
    </location>
</feature>
<keyword evidence="6" id="KW-1185">Reference proteome</keyword>
<keyword evidence="1" id="KW-0805">Transcription regulation</keyword>
<dbReference type="AlphaFoldDB" id="A0AAV1EGX9"/>
<proteinExistence type="inferred from homology"/>
<gene>
    <name evidence="5" type="ORF">OLC1_LOCUS24738</name>
</gene>
<comment type="caution">
    <text evidence="3">Lacks conserved residue(s) required for the propagation of feature annotation.</text>
</comment>
<sequence length="573" mass="64412">MFQINQLTNIHGFSKGLEVDDDRQVGSEKCHVINSHHPFPAPVLASSKRDHDHDHCDDGSDFNDLFQFDMGLIQPLTHQASLCDDDDQNPDDENPGVQRERPYSASLHILRSYKSRLRKLNVHKVQLPGGYPEKEDFTGFTICNNDNGSQKLSTNCILRLAAENFIECSTKGDTESSAINHPYASAFAGLCQEDAKAVQLVQFLLASAEKVGRKQFGRASKLLIECDKGSSDQGSTIERLVYYYSGALQERIDRETGTFSPRGLGNKQCKDMLETMGGPSPDIMAMQNNVPFGQIFQFAGIQAVLDHVGDATKIHVVDLEIRTGMHWTILMQALATKVTNPVEYVKITAVGTKSRANLEATRDRLASFARSLNLKFYFNIVMVDQIMDLNESLFEVKPDEAVAVWADFFLMFMIGRQDVLESLMNVVRALKPKIMVVTEVEGNNNSPVFVTRFIESLFHYGGFFDCLEDCLKHDPTNRYYVEYVYFSQAIRSIVATEGAERTIRHVAVHVWRSFFARFGFVQAELSSSSMYQANLVLENFACGKSCTLDMDGKCLIVGWKGTPIYSLSAWRIR</sequence>
<dbReference type="Pfam" id="PF03514">
    <property type="entry name" value="GRAS"/>
    <property type="match status" value="1"/>
</dbReference>
<keyword evidence="2" id="KW-0804">Transcription</keyword>
<dbReference type="Proteomes" id="UP001161247">
    <property type="component" value="Chromosome 9"/>
</dbReference>
<feature type="region of interest" description="SAW" evidence="3">
    <location>
        <begin position="495"/>
        <end position="571"/>
    </location>
</feature>
<evidence type="ECO:0000256" key="2">
    <source>
        <dbReference type="ARBA" id="ARBA00023163"/>
    </source>
</evidence>
<dbReference type="InterPro" id="IPR005202">
    <property type="entry name" value="TF_GRAS"/>
</dbReference>
<protein>
    <submittedName>
        <fullName evidence="5">OLC1v1020624C1</fullName>
    </submittedName>
</protein>
<dbReference type="PROSITE" id="PS50985">
    <property type="entry name" value="GRAS"/>
    <property type="match status" value="1"/>
</dbReference>
<dbReference type="PANTHER" id="PTHR31636">
    <property type="entry name" value="OSJNBA0084A10.13 PROTEIN-RELATED"/>
    <property type="match status" value="1"/>
</dbReference>
<evidence type="ECO:0000313" key="5">
    <source>
        <dbReference type="EMBL" id="CAI9118977.1"/>
    </source>
</evidence>
<evidence type="ECO:0000256" key="4">
    <source>
        <dbReference type="SAM" id="MobiDB-lite"/>
    </source>
</evidence>
<dbReference type="EMBL" id="OX459126">
    <property type="protein sequence ID" value="CAI9118977.1"/>
    <property type="molecule type" value="Genomic_DNA"/>
</dbReference>
<comment type="similarity">
    <text evidence="3">Belongs to the GRAS family.</text>
</comment>
<accession>A0AAV1EGX9</accession>
<evidence type="ECO:0000256" key="3">
    <source>
        <dbReference type="PROSITE-ProRule" id="PRU01191"/>
    </source>
</evidence>
<feature type="region of interest" description="Leucine repeat II (LRII)" evidence="3">
    <location>
        <begin position="360"/>
        <end position="392"/>
    </location>
</feature>
<feature type="region of interest" description="Disordered" evidence="4">
    <location>
        <begin position="81"/>
        <end position="101"/>
    </location>
</feature>
<name>A0AAV1EGX9_OLDCO</name>